<gene>
    <name evidence="2" type="ORF">DPMN_169619</name>
</gene>
<reference evidence="2" key="2">
    <citation type="submission" date="2020-11" db="EMBL/GenBank/DDBJ databases">
        <authorList>
            <person name="McCartney M.A."/>
            <person name="Auch B."/>
            <person name="Kono T."/>
            <person name="Mallez S."/>
            <person name="Becker A."/>
            <person name="Gohl D.M."/>
            <person name="Silverstein K.A.T."/>
            <person name="Koren S."/>
            <person name="Bechman K.B."/>
            <person name="Herman A."/>
            <person name="Abrahante J.E."/>
            <person name="Garbe J."/>
        </authorList>
    </citation>
    <scope>NUCLEOTIDE SEQUENCE</scope>
    <source>
        <strain evidence="2">Duluth1</strain>
        <tissue evidence="2">Whole animal</tissue>
    </source>
</reference>
<proteinExistence type="predicted"/>
<evidence type="ECO:0000313" key="2">
    <source>
        <dbReference type="EMBL" id="KAH3768407.1"/>
    </source>
</evidence>
<accession>A0A9D4DY90</accession>
<sequence>MDGQIDRQTNRQTNGQMEGFRDVQRQNYIPPTLAGDRNGMNFDLKLKQSENGYVQTA</sequence>
<dbReference type="AlphaFoldDB" id="A0A9D4DY90"/>
<name>A0A9D4DY90_DREPO</name>
<dbReference type="Proteomes" id="UP000828390">
    <property type="component" value="Unassembled WGS sequence"/>
</dbReference>
<protein>
    <submittedName>
        <fullName evidence="2">Uncharacterized protein</fullName>
    </submittedName>
</protein>
<comment type="caution">
    <text evidence="2">The sequence shown here is derived from an EMBL/GenBank/DDBJ whole genome shotgun (WGS) entry which is preliminary data.</text>
</comment>
<keyword evidence="3" id="KW-1185">Reference proteome</keyword>
<organism evidence="2 3">
    <name type="scientific">Dreissena polymorpha</name>
    <name type="common">Zebra mussel</name>
    <name type="synonym">Mytilus polymorpha</name>
    <dbReference type="NCBI Taxonomy" id="45954"/>
    <lineage>
        <taxon>Eukaryota</taxon>
        <taxon>Metazoa</taxon>
        <taxon>Spiralia</taxon>
        <taxon>Lophotrochozoa</taxon>
        <taxon>Mollusca</taxon>
        <taxon>Bivalvia</taxon>
        <taxon>Autobranchia</taxon>
        <taxon>Heteroconchia</taxon>
        <taxon>Euheterodonta</taxon>
        <taxon>Imparidentia</taxon>
        <taxon>Neoheterodontei</taxon>
        <taxon>Myida</taxon>
        <taxon>Dreissenoidea</taxon>
        <taxon>Dreissenidae</taxon>
        <taxon>Dreissena</taxon>
    </lineage>
</organism>
<feature type="region of interest" description="Disordered" evidence="1">
    <location>
        <begin position="1"/>
        <end position="39"/>
    </location>
</feature>
<dbReference type="EMBL" id="JAIWYP010000009">
    <property type="protein sequence ID" value="KAH3768407.1"/>
    <property type="molecule type" value="Genomic_DNA"/>
</dbReference>
<reference evidence="2" key="1">
    <citation type="journal article" date="2019" name="bioRxiv">
        <title>The Genome of the Zebra Mussel, Dreissena polymorpha: A Resource for Invasive Species Research.</title>
        <authorList>
            <person name="McCartney M.A."/>
            <person name="Auch B."/>
            <person name="Kono T."/>
            <person name="Mallez S."/>
            <person name="Zhang Y."/>
            <person name="Obille A."/>
            <person name="Becker A."/>
            <person name="Abrahante J.E."/>
            <person name="Garbe J."/>
            <person name="Badalamenti J.P."/>
            <person name="Herman A."/>
            <person name="Mangelson H."/>
            <person name="Liachko I."/>
            <person name="Sullivan S."/>
            <person name="Sone E.D."/>
            <person name="Koren S."/>
            <person name="Silverstein K.A.T."/>
            <person name="Beckman K.B."/>
            <person name="Gohl D.M."/>
        </authorList>
    </citation>
    <scope>NUCLEOTIDE SEQUENCE</scope>
    <source>
        <strain evidence="2">Duluth1</strain>
        <tissue evidence="2">Whole animal</tissue>
    </source>
</reference>
<evidence type="ECO:0000313" key="3">
    <source>
        <dbReference type="Proteomes" id="UP000828390"/>
    </source>
</evidence>
<evidence type="ECO:0000256" key="1">
    <source>
        <dbReference type="SAM" id="MobiDB-lite"/>
    </source>
</evidence>